<dbReference type="RefSeq" id="WP_257099584.1">
    <property type="nucleotide sequence ID" value="NZ_JANILD010000009.1"/>
</dbReference>
<dbReference type="SUPFAM" id="SSF52540">
    <property type="entry name" value="P-loop containing nucleoside triphosphate hydrolases"/>
    <property type="match status" value="2"/>
</dbReference>
<dbReference type="PRINTS" id="PR00300">
    <property type="entry name" value="CLPPROTEASEA"/>
</dbReference>
<dbReference type="GO" id="GO:0005737">
    <property type="term" value="C:cytoplasm"/>
    <property type="evidence" value="ECO:0007669"/>
    <property type="project" value="TreeGrafter"/>
</dbReference>
<evidence type="ECO:0000259" key="3">
    <source>
        <dbReference type="SMART" id="SM00382"/>
    </source>
</evidence>
<dbReference type="InterPro" id="IPR001270">
    <property type="entry name" value="ClpA/B"/>
</dbReference>
<dbReference type="InterPro" id="IPR027417">
    <property type="entry name" value="P-loop_NTPase"/>
</dbReference>
<dbReference type="GO" id="GO:0034605">
    <property type="term" value="P:cellular response to heat"/>
    <property type="evidence" value="ECO:0007669"/>
    <property type="project" value="TreeGrafter"/>
</dbReference>
<dbReference type="GO" id="GO:0016887">
    <property type="term" value="F:ATP hydrolysis activity"/>
    <property type="evidence" value="ECO:0007669"/>
    <property type="project" value="InterPro"/>
</dbReference>
<dbReference type="Proteomes" id="UP001204068">
    <property type="component" value="Unassembled WGS sequence"/>
</dbReference>
<dbReference type="SMART" id="SM00382">
    <property type="entry name" value="AAA"/>
    <property type="match status" value="2"/>
</dbReference>
<evidence type="ECO:0000256" key="1">
    <source>
        <dbReference type="ARBA" id="ARBA00022741"/>
    </source>
</evidence>
<proteinExistence type="predicted"/>
<dbReference type="InterPro" id="IPR003959">
    <property type="entry name" value="ATPase_AAA_core"/>
</dbReference>
<reference evidence="4" key="1">
    <citation type="submission" date="2022-07" db="EMBL/GenBank/DDBJ databases">
        <title>Bacterial species isolated from the porcine tonsil microbiota.</title>
        <authorList>
            <person name="Oliveira I.M.F."/>
        </authorList>
    </citation>
    <scope>NUCLEOTIDE SEQUENCE</scope>
    <source>
        <strain evidence="4">8QC2O2</strain>
    </source>
</reference>
<dbReference type="Gene3D" id="3.40.50.300">
    <property type="entry name" value="P-loop containing nucleotide triphosphate hydrolases"/>
    <property type="match status" value="2"/>
</dbReference>
<name>A0AAW5LSN1_MAMSC</name>
<dbReference type="CDD" id="cd00009">
    <property type="entry name" value="AAA"/>
    <property type="match status" value="1"/>
</dbReference>
<evidence type="ECO:0000256" key="2">
    <source>
        <dbReference type="ARBA" id="ARBA00022840"/>
    </source>
</evidence>
<protein>
    <submittedName>
        <fullName evidence="4">AAA family ATPase</fullName>
    </submittedName>
</protein>
<comment type="caution">
    <text evidence="4">The sequence shown here is derived from an EMBL/GenBank/DDBJ whole genome shotgun (WGS) entry which is preliminary data.</text>
</comment>
<feature type="domain" description="AAA+ ATPase" evidence="3">
    <location>
        <begin position="55"/>
        <end position="203"/>
    </location>
</feature>
<feature type="domain" description="AAA+ ATPase" evidence="3">
    <location>
        <begin position="332"/>
        <end position="472"/>
    </location>
</feature>
<dbReference type="PANTHER" id="PTHR11638:SF175">
    <property type="entry name" value="ATP-DEPENDENT CLP PROTEASE, ATP-BINDING SUBUNIT CLPC"/>
    <property type="match status" value="1"/>
</dbReference>
<dbReference type="AlphaFoldDB" id="A0AAW5LSN1"/>
<dbReference type="InterPro" id="IPR003593">
    <property type="entry name" value="AAA+_ATPase"/>
</dbReference>
<keyword evidence="1" id="KW-0547">Nucleotide-binding</keyword>
<accession>A0AAW5LSN1</accession>
<keyword evidence="2" id="KW-0067">ATP-binding</keyword>
<dbReference type="EMBL" id="JANILD010000009">
    <property type="protein sequence ID" value="MCQ9304918.1"/>
    <property type="molecule type" value="Genomic_DNA"/>
</dbReference>
<dbReference type="Pfam" id="PF00004">
    <property type="entry name" value="AAA"/>
    <property type="match status" value="1"/>
</dbReference>
<evidence type="ECO:0000313" key="5">
    <source>
        <dbReference type="Proteomes" id="UP001204068"/>
    </source>
</evidence>
<dbReference type="Pfam" id="PF07724">
    <property type="entry name" value="AAA_2"/>
    <property type="match status" value="1"/>
</dbReference>
<organism evidence="4 5">
    <name type="scientific">Mammaliicoccus sciuri</name>
    <name type="common">Staphylococcus sciuri</name>
    <dbReference type="NCBI Taxonomy" id="1296"/>
    <lineage>
        <taxon>Bacteria</taxon>
        <taxon>Bacillati</taxon>
        <taxon>Bacillota</taxon>
        <taxon>Bacilli</taxon>
        <taxon>Bacillales</taxon>
        <taxon>Staphylococcaceae</taxon>
        <taxon>Mammaliicoccus</taxon>
    </lineage>
</organism>
<dbReference type="GO" id="GO:0005524">
    <property type="term" value="F:ATP binding"/>
    <property type="evidence" value="ECO:0007669"/>
    <property type="project" value="UniProtKB-KW"/>
</dbReference>
<sequence length="638" mass="72546">MVLSQTLEDQRLKDKFEEINDFLGGALVELDQSGSEVLERETELRYLDIIMGKRDKPVAMLIGGAGTGKTALVEEYARRESMSGNMTIVFAVNIGALSAGGTHKLKERFEMLLPKAKEYQDILQEKYNNAKVILFIDEVHRIISVFGQGSKEGGDILKPTLARAGKYVRVIAATTDEEYNRYIAKDSALKRRFDSIMINEVSQEITLKILRQWLTNKIGETEAKQVKSDVLDRIIQTNKLMQSDLNEPAKSLEVIEMMLSVYEQSHEPMDHDLINFVFKMKNIELDFDIDTKRITNTLRRRVRGQPLVLYTMERMIDLVAWHSKSRRSSNRPRGTVLLVGTSGTGKTETVKAVAEGKFGDENKLKIFSMTDYDTEGSSDRFRLDLGSYVSQNKSAIILFDEIEKAHKSVILALLPILDEGIVTYFEEGADGYLVRQQASLRGSLIFATSNSGSEMFEDINKYSKELQDVDQDSIDLYNEQAKHSTKILEPIIQTGLERDFPKELLQRFSYFIPYRSLNDATKLDIANKMLAVELKQFLEEGYHIHLTEVKDWHSNGYAYKANEISMYIVFERMMKGNAGASGARNIQKIIMTDIVAEILKAIRLHPNMTRFIIRTNGKCIFESKKDAISNGAIEVHPY</sequence>
<dbReference type="InterPro" id="IPR050130">
    <property type="entry name" value="ClpA_ClpB"/>
</dbReference>
<dbReference type="PANTHER" id="PTHR11638">
    <property type="entry name" value="ATP-DEPENDENT CLP PROTEASE"/>
    <property type="match status" value="1"/>
</dbReference>
<evidence type="ECO:0000313" key="4">
    <source>
        <dbReference type="EMBL" id="MCQ9304918.1"/>
    </source>
</evidence>
<gene>
    <name evidence="4" type="ORF">NQ032_15010</name>
</gene>